<evidence type="ECO:0000256" key="2">
    <source>
        <dbReference type="ARBA" id="ARBA00022475"/>
    </source>
</evidence>
<dbReference type="Pfam" id="PF00001">
    <property type="entry name" value="7tm_1"/>
    <property type="match status" value="1"/>
</dbReference>
<keyword evidence="7" id="KW-0675">Receptor</keyword>
<dbReference type="EMBL" id="CAJOBE010005224">
    <property type="protein sequence ID" value="CAF3965265.1"/>
    <property type="molecule type" value="Genomic_DNA"/>
</dbReference>
<comment type="subcellular location">
    <subcellularLocation>
        <location evidence="1">Cell membrane</location>
        <topology evidence="1">Multi-pass membrane protein</topology>
    </subcellularLocation>
</comment>
<evidence type="ECO:0000256" key="3">
    <source>
        <dbReference type="ARBA" id="ARBA00022692"/>
    </source>
</evidence>
<dbReference type="PANTHER" id="PTHR24228">
    <property type="entry name" value="B2 BRADYKININ RECEPTOR/ANGIOTENSIN II RECEPTOR"/>
    <property type="match status" value="1"/>
</dbReference>
<keyword evidence="4 9" id="KW-1133">Transmembrane helix</keyword>
<keyword evidence="3 9" id="KW-0812">Transmembrane</keyword>
<proteinExistence type="predicted"/>
<evidence type="ECO:0000259" key="10">
    <source>
        <dbReference type="PROSITE" id="PS50262"/>
    </source>
</evidence>
<dbReference type="InterPro" id="IPR017452">
    <property type="entry name" value="GPCR_Rhodpsn_7TM"/>
</dbReference>
<keyword evidence="2" id="KW-1003">Cell membrane</keyword>
<dbReference type="PANTHER" id="PTHR24228:SF59">
    <property type="entry name" value="NEUROPEPTIDE RECEPTOR 15"/>
    <property type="match status" value="1"/>
</dbReference>
<feature type="domain" description="G-protein coupled receptors family 1 profile" evidence="10">
    <location>
        <begin position="30"/>
        <end position="281"/>
    </location>
</feature>
<evidence type="ECO:0000256" key="7">
    <source>
        <dbReference type="ARBA" id="ARBA00023170"/>
    </source>
</evidence>
<feature type="transmembrane region" description="Helical" evidence="9">
    <location>
        <begin position="131"/>
        <end position="154"/>
    </location>
</feature>
<feature type="transmembrane region" description="Helical" evidence="9">
    <location>
        <begin position="229"/>
        <end position="258"/>
    </location>
</feature>
<evidence type="ECO:0000256" key="1">
    <source>
        <dbReference type="ARBA" id="ARBA00004651"/>
    </source>
</evidence>
<evidence type="ECO:0000256" key="4">
    <source>
        <dbReference type="ARBA" id="ARBA00022989"/>
    </source>
</evidence>
<keyword evidence="15" id="KW-1185">Reference proteome</keyword>
<keyword evidence="6 9" id="KW-0472">Membrane</keyword>
<evidence type="ECO:0000256" key="9">
    <source>
        <dbReference type="SAM" id="Phobius"/>
    </source>
</evidence>
<dbReference type="Proteomes" id="UP000663870">
    <property type="component" value="Unassembled WGS sequence"/>
</dbReference>
<dbReference type="EMBL" id="CAJOAX010003796">
    <property type="protein sequence ID" value="CAF3873459.1"/>
    <property type="molecule type" value="Genomic_DNA"/>
</dbReference>
<comment type="caution">
    <text evidence="12">The sequence shown here is derived from an EMBL/GenBank/DDBJ whole genome shotgun (WGS) entry which is preliminary data.</text>
</comment>
<feature type="transmembrane region" description="Helical" evidence="9">
    <location>
        <begin position="17"/>
        <end position="40"/>
    </location>
</feature>
<evidence type="ECO:0000313" key="12">
    <source>
        <dbReference type="EMBL" id="CAF0984485.1"/>
    </source>
</evidence>
<dbReference type="CDD" id="cd00637">
    <property type="entry name" value="7tm_classA_rhodopsin-like"/>
    <property type="match status" value="1"/>
</dbReference>
<name>A0A814FL54_9BILA</name>
<dbReference type="Gene3D" id="1.20.1070.10">
    <property type="entry name" value="Rhodopsin 7-helix transmembrane proteins"/>
    <property type="match status" value="1"/>
</dbReference>
<feature type="transmembrane region" description="Helical" evidence="9">
    <location>
        <begin position="52"/>
        <end position="70"/>
    </location>
</feature>
<dbReference type="Proteomes" id="UP000663823">
    <property type="component" value="Unassembled WGS sequence"/>
</dbReference>
<gene>
    <name evidence="14" type="ORF">FNK824_LOCUS24016</name>
    <name evidence="12" type="ORF">JXQ802_LOCUS13354</name>
    <name evidence="13" type="ORF">OTI717_LOCUS22359</name>
    <name evidence="11" type="ORF">SEV965_LOCUS4187</name>
</gene>
<dbReference type="EMBL" id="CAJNOU010000116">
    <property type="protein sequence ID" value="CAF0872433.1"/>
    <property type="molecule type" value="Genomic_DNA"/>
</dbReference>
<evidence type="ECO:0000313" key="13">
    <source>
        <dbReference type="EMBL" id="CAF3873459.1"/>
    </source>
</evidence>
<evidence type="ECO:0000313" key="15">
    <source>
        <dbReference type="Proteomes" id="UP000663870"/>
    </source>
</evidence>
<evidence type="ECO:0000256" key="6">
    <source>
        <dbReference type="ARBA" id="ARBA00023136"/>
    </source>
</evidence>
<organism evidence="12 15">
    <name type="scientific">Rotaria sordida</name>
    <dbReference type="NCBI Taxonomy" id="392033"/>
    <lineage>
        <taxon>Eukaryota</taxon>
        <taxon>Metazoa</taxon>
        <taxon>Spiralia</taxon>
        <taxon>Gnathifera</taxon>
        <taxon>Rotifera</taxon>
        <taxon>Eurotatoria</taxon>
        <taxon>Bdelloidea</taxon>
        <taxon>Philodinida</taxon>
        <taxon>Philodinidae</taxon>
        <taxon>Rotaria</taxon>
    </lineage>
</organism>
<feature type="transmembrane region" description="Helical" evidence="9">
    <location>
        <begin position="90"/>
        <end position="111"/>
    </location>
</feature>
<reference evidence="12" key="1">
    <citation type="submission" date="2021-02" db="EMBL/GenBank/DDBJ databases">
        <authorList>
            <person name="Nowell W R."/>
        </authorList>
    </citation>
    <scope>NUCLEOTIDE SEQUENCE</scope>
</reference>
<dbReference type="InterPro" id="IPR000276">
    <property type="entry name" value="GPCR_Rhodpsn"/>
</dbReference>
<evidence type="ECO:0000256" key="8">
    <source>
        <dbReference type="ARBA" id="ARBA00023224"/>
    </source>
</evidence>
<evidence type="ECO:0000313" key="11">
    <source>
        <dbReference type="EMBL" id="CAF0872433.1"/>
    </source>
</evidence>
<dbReference type="GO" id="GO:0004930">
    <property type="term" value="F:G protein-coupled receptor activity"/>
    <property type="evidence" value="ECO:0007669"/>
    <property type="project" value="UniProtKB-KW"/>
</dbReference>
<dbReference type="Proteomes" id="UP000663889">
    <property type="component" value="Unassembled WGS sequence"/>
</dbReference>
<dbReference type="GO" id="GO:0005886">
    <property type="term" value="C:plasma membrane"/>
    <property type="evidence" value="ECO:0007669"/>
    <property type="project" value="UniProtKB-SubCell"/>
</dbReference>
<evidence type="ECO:0000313" key="14">
    <source>
        <dbReference type="EMBL" id="CAF3965265.1"/>
    </source>
</evidence>
<dbReference type="AlphaFoldDB" id="A0A814FL54"/>
<keyword evidence="8" id="KW-0807">Transducer</keyword>
<dbReference type="SUPFAM" id="SSF81321">
    <property type="entry name" value="Family A G protein-coupled receptor-like"/>
    <property type="match status" value="1"/>
</dbReference>
<accession>A0A814FL54</accession>
<keyword evidence="5" id="KW-0297">G-protein coupled receptor</keyword>
<evidence type="ECO:0000256" key="5">
    <source>
        <dbReference type="ARBA" id="ARBA00023040"/>
    </source>
</evidence>
<dbReference type="EMBL" id="CAJNOL010000286">
    <property type="protein sequence ID" value="CAF0984485.1"/>
    <property type="molecule type" value="Genomic_DNA"/>
</dbReference>
<protein>
    <recommendedName>
        <fullName evidence="10">G-protein coupled receptors family 1 profile domain-containing protein</fullName>
    </recommendedName>
</protein>
<sequence>MTSFDDDIYLLPHVIKFWLYLVILIPSIICSLFVLYYLLFDRTLRRALNNHTIIVLIFVCLICQLTIYPWMLYFYKNDNHWYRTLTFCSIWGFIDWGLYITQAILFAWASIERHILIFHDRWVTTRKKRFYIHYLPLILLMLYCLLFYSIVYFIPFCKNFVHDYVSPCISVCSYDNHAFFLWETVVHQILPNLTIIIASITLLIRILRQKHRMRQRIQWRKHRKMTIQLLSISFLYLIFSFPNTIMILMYLCGLPYHIGYNVKIYAEFISYLVTLFFPFVCIVSLPELRKKIKRILLLRPTAISVYPETFTIKYNRNTRHIGILDNKVQ</sequence>
<dbReference type="Proteomes" id="UP000663874">
    <property type="component" value="Unassembled WGS sequence"/>
</dbReference>
<dbReference type="PROSITE" id="PS50262">
    <property type="entry name" value="G_PROTEIN_RECEP_F1_2"/>
    <property type="match status" value="1"/>
</dbReference>
<feature type="transmembrane region" description="Helical" evidence="9">
    <location>
        <begin position="189"/>
        <end position="208"/>
    </location>
</feature>
<feature type="transmembrane region" description="Helical" evidence="9">
    <location>
        <begin position="264"/>
        <end position="285"/>
    </location>
</feature>